<dbReference type="CDD" id="cd03143">
    <property type="entry name" value="A4_beta-galactosidase_middle_domain"/>
    <property type="match status" value="1"/>
</dbReference>
<evidence type="ECO:0000313" key="14">
    <source>
        <dbReference type="EMBL" id="SEG57246.1"/>
    </source>
</evidence>
<feature type="binding site" evidence="10">
    <location>
        <position position="176"/>
    </location>
    <ligand>
        <name>substrate</name>
    </ligand>
</feature>
<dbReference type="AlphaFoldDB" id="A0A1H6BAN6"/>
<dbReference type="GO" id="GO:0009341">
    <property type="term" value="C:beta-galactosidase complex"/>
    <property type="evidence" value="ECO:0007669"/>
    <property type="project" value="InterPro"/>
</dbReference>
<feature type="signal peptide" evidence="11">
    <location>
        <begin position="1"/>
        <end position="21"/>
    </location>
</feature>
<feature type="active site" description="Nucleophile" evidence="9">
    <location>
        <position position="327"/>
    </location>
</feature>
<feature type="domain" description="Glycoside hydrolase family 42 N-terminal" evidence="12">
    <location>
        <begin position="42"/>
        <end position="404"/>
    </location>
</feature>
<dbReference type="PROSITE" id="PS51257">
    <property type="entry name" value="PROKAR_LIPOPROTEIN"/>
    <property type="match status" value="1"/>
</dbReference>
<evidence type="ECO:0000256" key="2">
    <source>
        <dbReference type="ARBA" id="ARBA00005940"/>
    </source>
</evidence>
<dbReference type="InterPro" id="IPR029062">
    <property type="entry name" value="Class_I_gatase-like"/>
</dbReference>
<proteinExistence type="inferred from homology"/>
<dbReference type="PIRSF" id="PIRSF001084">
    <property type="entry name" value="B-galactosidase"/>
    <property type="match status" value="1"/>
</dbReference>
<evidence type="ECO:0000259" key="12">
    <source>
        <dbReference type="Pfam" id="PF02449"/>
    </source>
</evidence>
<dbReference type="InterPro" id="IPR017853">
    <property type="entry name" value="GH"/>
</dbReference>
<dbReference type="InterPro" id="IPR013780">
    <property type="entry name" value="Glyco_hydro_b"/>
</dbReference>
<comment type="catalytic activity">
    <reaction evidence="1 8">
        <text>Hydrolysis of terminal non-reducing beta-D-galactose residues in beta-D-galactosides.</text>
        <dbReference type="EC" id="3.2.1.23"/>
    </reaction>
</comment>
<comment type="similarity">
    <text evidence="2 8">Belongs to the glycosyl hydrolase 42 family.</text>
</comment>
<dbReference type="Proteomes" id="UP000236728">
    <property type="component" value="Unassembled WGS sequence"/>
</dbReference>
<dbReference type="Gene3D" id="3.40.50.880">
    <property type="match status" value="1"/>
</dbReference>
<feature type="binding site" evidence="10">
    <location>
        <position position="138"/>
    </location>
    <ligand>
        <name>substrate</name>
    </ligand>
</feature>
<dbReference type="Pfam" id="PF02449">
    <property type="entry name" value="Glyco_hydro_42"/>
    <property type="match status" value="1"/>
</dbReference>
<evidence type="ECO:0000256" key="9">
    <source>
        <dbReference type="PIRSR" id="PIRSR001084-1"/>
    </source>
</evidence>
<keyword evidence="7 8" id="KW-0326">Glycosidase</keyword>
<dbReference type="GO" id="GO:0004565">
    <property type="term" value="F:beta-galactosidase activity"/>
    <property type="evidence" value="ECO:0007669"/>
    <property type="project" value="UniProtKB-EC"/>
</dbReference>
<feature type="active site" description="Proton donor" evidence="9">
    <location>
        <position position="177"/>
    </location>
</feature>
<dbReference type="InterPro" id="IPR013738">
    <property type="entry name" value="Beta_galactosidase_Trimer"/>
</dbReference>
<dbReference type="InterPro" id="IPR003476">
    <property type="entry name" value="Glyco_hydro_42"/>
</dbReference>
<dbReference type="GO" id="GO:0005975">
    <property type="term" value="P:carbohydrate metabolic process"/>
    <property type="evidence" value="ECO:0007669"/>
    <property type="project" value="InterPro"/>
</dbReference>
<organism evidence="14 15">
    <name type="scientific">Bryocella elongata</name>
    <dbReference type="NCBI Taxonomy" id="863522"/>
    <lineage>
        <taxon>Bacteria</taxon>
        <taxon>Pseudomonadati</taxon>
        <taxon>Acidobacteriota</taxon>
        <taxon>Terriglobia</taxon>
        <taxon>Terriglobales</taxon>
        <taxon>Acidobacteriaceae</taxon>
        <taxon>Bryocella</taxon>
    </lineage>
</organism>
<evidence type="ECO:0000259" key="13">
    <source>
        <dbReference type="Pfam" id="PF08532"/>
    </source>
</evidence>
<keyword evidence="6" id="KW-0862">Zinc</keyword>
<keyword evidence="11" id="KW-0732">Signal</keyword>
<keyword evidence="15" id="KW-1185">Reference proteome</keyword>
<dbReference type="GO" id="GO:0046872">
    <property type="term" value="F:metal ion binding"/>
    <property type="evidence" value="ECO:0007669"/>
    <property type="project" value="UniProtKB-KW"/>
</dbReference>
<name>A0A1H6BAN6_9BACT</name>
<sequence length="689" mass="76381">MRRTIRWAFVTLTAASLTVTGAGCRAQTVTEPQPPIWLGVAWYPEQWPESQWDADLALMEKAHVRFVRMAEFAWSSVEPAEDQYQWDWLDHAIAAAARHNIYVVLGTPTAAPPAWLTQKYPQVLRVNADGSVEQHGNRQQFSFASPKYLELCAGIAAQMGKRYGHNPAVIGWQIDNELTTESYDAVAKKDFQDWLKARYLTLDNLNRRWATTYWSQTYSAWSQIPLEAGKGNPGLLLSMRRFDTDMWRNYAKNEIDALRPLTDPRQFLTTNVLGWGQQTYDHRAVAQLMDFISYDDYFPQGEVDLARNGADDDMQRGFKDRNFWVMETQPAFVNWGGVNQALAKGEVRAVAWHNIGHGADAIGYWQWRSAHNGQEEYHGTLVGANGKPVPVYDEIAQLGAEFAKAGPALAGTEPRSEVAILHTYDSFWAINLQRHNKDYDPVDELVSYYRPLKDLAQSVDVIAPTNDLSHYKLVVAPGLNVLSDAAAKNLMAYVRGGGNLVLGQRTAMKDDDNGLQPQNQPGPLVDLLGADVVQFYALSNLVPVQGSFGPAESKLWAEQLSLNAPDTAVWARYGKSNGWLDGQPAIVSRKVGAGTITYVGVWMGDDGMKKLAEKLLAMSGVVAPFGPVPAGVEVNPRYAGDHTVYILVNTSSETHVVQTEHAMTDVLLGGTTKSVTLTKFGVAVLADRH</sequence>
<dbReference type="Gene3D" id="3.20.20.80">
    <property type="entry name" value="Glycosidases"/>
    <property type="match status" value="1"/>
</dbReference>
<dbReference type="PANTHER" id="PTHR36447:SF2">
    <property type="entry name" value="BETA-GALACTOSIDASE YESZ"/>
    <property type="match status" value="1"/>
</dbReference>
<dbReference type="Gene3D" id="2.60.40.1180">
    <property type="entry name" value="Golgi alpha-mannosidase II"/>
    <property type="match status" value="1"/>
</dbReference>
<protein>
    <recommendedName>
        <fullName evidence="3 8">Beta-galactosidase</fullName>
        <shortName evidence="8">Beta-gal</shortName>
        <ecNumber evidence="3 8">3.2.1.23</ecNumber>
    </recommendedName>
</protein>
<evidence type="ECO:0000313" key="15">
    <source>
        <dbReference type="Proteomes" id="UP000236728"/>
    </source>
</evidence>
<evidence type="ECO:0000256" key="10">
    <source>
        <dbReference type="PIRSR" id="PIRSR001084-2"/>
    </source>
</evidence>
<keyword evidence="4" id="KW-0479">Metal-binding</keyword>
<evidence type="ECO:0000256" key="11">
    <source>
        <dbReference type="SAM" id="SignalP"/>
    </source>
</evidence>
<dbReference type="InterPro" id="IPR013529">
    <property type="entry name" value="Glyco_hydro_42_N"/>
</dbReference>
<dbReference type="EC" id="3.2.1.23" evidence="3 8"/>
<feature type="chain" id="PRO_5009293517" description="Beta-galactosidase" evidence="11">
    <location>
        <begin position="22"/>
        <end position="689"/>
    </location>
</feature>
<evidence type="ECO:0000256" key="6">
    <source>
        <dbReference type="ARBA" id="ARBA00022833"/>
    </source>
</evidence>
<gene>
    <name evidence="14" type="ORF">SAMN05421819_3624</name>
</gene>
<reference evidence="14 15" key="1">
    <citation type="submission" date="2016-10" db="EMBL/GenBank/DDBJ databases">
        <authorList>
            <person name="de Groot N.N."/>
        </authorList>
    </citation>
    <scope>NUCLEOTIDE SEQUENCE [LARGE SCALE GENOMIC DNA]</scope>
    <source>
        <strain evidence="14 15">DSM 22489</strain>
    </source>
</reference>
<feature type="binding site" evidence="10">
    <location>
        <position position="335"/>
    </location>
    <ligand>
        <name>substrate</name>
    </ligand>
</feature>
<evidence type="ECO:0000256" key="5">
    <source>
        <dbReference type="ARBA" id="ARBA00022801"/>
    </source>
</evidence>
<dbReference type="RefSeq" id="WP_235011686.1">
    <property type="nucleotide sequence ID" value="NZ_FNVA01000006.1"/>
</dbReference>
<keyword evidence="5 8" id="KW-0378">Hydrolase</keyword>
<evidence type="ECO:0000256" key="7">
    <source>
        <dbReference type="ARBA" id="ARBA00023295"/>
    </source>
</evidence>
<evidence type="ECO:0000256" key="4">
    <source>
        <dbReference type="ARBA" id="ARBA00022723"/>
    </source>
</evidence>
<feature type="domain" description="Beta-galactosidase trimerisation" evidence="13">
    <location>
        <begin position="417"/>
        <end position="619"/>
    </location>
</feature>
<evidence type="ECO:0000256" key="8">
    <source>
        <dbReference type="PIRNR" id="PIRNR001084"/>
    </source>
</evidence>
<accession>A0A1H6BAN6</accession>
<evidence type="ECO:0000256" key="1">
    <source>
        <dbReference type="ARBA" id="ARBA00001412"/>
    </source>
</evidence>
<dbReference type="EMBL" id="FNVA01000006">
    <property type="protein sequence ID" value="SEG57246.1"/>
    <property type="molecule type" value="Genomic_DNA"/>
</dbReference>
<dbReference type="SUPFAM" id="SSF51445">
    <property type="entry name" value="(Trans)glycosidases"/>
    <property type="match status" value="1"/>
</dbReference>
<evidence type="ECO:0000256" key="3">
    <source>
        <dbReference type="ARBA" id="ARBA00012756"/>
    </source>
</evidence>
<dbReference type="Pfam" id="PF08532">
    <property type="entry name" value="Glyco_hydro_42M"/>
    <property type="match status" value="1"/>
</dbReference>
<dbReference type="PANTHER" id="PTHR36447">
    <property type="entry name" value="BETA-GALACTOSIDASE GANA"/>
    <property type="match status" value="1"/>
</dbReference>
<dbReference type="SUPFAM" id="SSF52317">
    <property type="entry name" value="Class I glutamine amidotransferase-like"/>
    <property type="match status" value="1"/>
</dbReference>